<evidence type="ECO:0000313" key="1">
    <source>
        <dbReference type="EMBL" id="QHC54301.1"/>
    </source>
</evidence>
<reference evidence="2" key="1">
    <citation type="submission" date="2019-12" db="EMBL/GenBank/DDBJ databases">
        <title>Complete and draft genome sequences of new strains and members of some known species of the genus Rathayibacter isolated from plants.</title>
        <authorList>
            <person name="Tarlachkov S.V."/>
            <person name="Starodumova I.P."/>
            <person name="Dorofeeva L.V."/>
            <person name="Prisyazhnaya N.V."/>
            <person name="Leyn S."/>
            <person name="Zlamal J."/>
            <person name="Elan M."/>
            <person name="Osterman A.L."/>
            <person name="Nadler S."/>
            <person name="Subbotin S.A."/>
            <person name="Evtushenko L.I."/>
        </authorList>
    </citation>
    <scope>NUCLEOTIDE SEQUENCE [LARGE SCALE GENOMIC DNA]</scope>
    <source>
        <strain evidence="2">VKM Ac-2761</strain>
    </source>
</reference>
<name>A0AAE6RHP5_9MICO</name>
<organism evidence="1 2">
    <name type="scientific">Rathayibacter tanaceti</name>
    <dbReference type="NCBI Taxonomy" id="1671680"/>
    <lineage>
        <taxon>Bacteria</taxon>
        <taxon>Bacillati</taxon>
        <taxon>Actinomycetota</taxon>
        <taxon>Actinomycetes</taxon>
        <taxon>Micrococcales</taxon>
        <taxon>Microbacteriaceae</taxon>
        <taxon>Rathayibacter</taxon>
    </lineage>
</organism>
<dbReference type="Proteomes" id="UP000465031">
    <property type="component" value="Chromosome"/>
</dbReference>
<dbReference type="KEGG" id="rte:GSU10_00585"/>
<accession>A0AAE6RHP5</accession>
<evidence type="ECO:0000313" key="2">
    <source>
        <dbReference type="Proteomes" id="UP000465031"/>
    </source>
</evidence>
<dbReference type="EMBL" id="CP047186">
    <property type="protein sequence ID" value="QHC54301.1"/>
    <property type="molecule type" value="Genomic_DNA"/>
</dbReference>
<proteinExistence type="predicted"/>
<protein>
    <submittedName>
        <fullName evidence="1">Uncharacterized protein</fullName>
    </submittedName>
</protein>
<gene>
    <name evidence="1" type="ORF">GSU10_00585</name>
</gene>
<sequence length="294" mass="31371">MTATARRMLAEQGVETTVRHGENPEDVELVSADARRFALFTVLAKTLGAPIDEAETIIADHIGWLVSSADMPDLAGFSPEELRSRIRTRLLSSRDNQPDDFPFRYARPFSEGIVIALCIDLPGCVVALTDSAIGTLALGEDELYAFGQLNTDREPVDQRYEATPGIEVIVGDSLFTASKAANLPAVIGSAPFGTFFTVPSRHTLITLPLTGPQTLDAVSDLVTVTMRIIGDGLVPGGVMSLNVHFSRGGVVTTVSSIDESGTMTLRIDERLRQALEESAAIGEELGTADGPVDS</sequence>
<dbReference type="AlphaFoldDB" id="A0AAE6RHP5"/>